<dbReference type="InParanoid" id="A0A0C2SJ70"/>
<dbReference type="Proteomes" id="UP000054549">
    <property type="component" value="Unassembled WGS sequence"/>
</dbReference>
<protein>
    <recommendedName>
        <fullName evidence="3">Cleavage/polyadenylation specificity factor A subunit N-terminal domain-containing protein</fullName>
    </recommendedName>
</protein>
<dbReference type="AlphaFoldDB" id="A0A0C2SJ70"/>
<reference evidence="1 2" key="1">
    <citation type="submission" date="2014-04" db="EMBL/GenBank/DDBJ databases">
        <title>Evolutionary Origins and Diversification of the Mycorrhizal Mutualists.</title>
        <authorList>
            <consortium name="DOE Joint Genome Institute"/>
            <consortium name="Mycorrhizal Genomics Consortium"/>
            <person name="Kohler A."/>
            <person name="Kuo A."/>
            <person name="Nagy L.G."/>
            <person name="Floudas D."/>
            <person name="Copeland A."/>
            <person name="Barry K.W."/>
            <person name="Cichocki N."/>
            <person name="Veneault-Fourrey C."/>
            <person name="LaButti K."/>
            <person name="Lindquist E.A."/>
            <person name="Lipzen A."/>
            <person name="Lundell T."/>
            <person name="Morin E."/>
            <person name="Murat C."/>
            <person name="Riley R."/>
            <person name="Ohm R."/>
            <person name="Sun H."/>
            <person name="Tunlid A."/>
            <person name="Henrissat B."/>
            <person name="Grigoriev I.V."/>
            <person name="Hibbett D.S."/>
            <person name="Martin F."/>
        </authorList>
    </citation>
    <scope>NUCLEOTIDE SEQUENCE [LARGE SCALE GENOMIC DNA]</scope>
    <source>
        <strain evidence="1 2">Koide BX008</strain>
    </source>
</reference>
<dbReference type="HOGENOM" id="CLU_1227308_0_0_1"/>
<evidence type="ECO:0000313" key="2">
    <source>
        <dbReference type="Proteomes" id="UP000054549"/>
    </source>
</evidence>
<accession>A0A0C2SJ70</accession>
<sequence length="266" mass="28966">MTLIAHIIPSPGGAGHSVRAVIPVNNGTMFVVLQESGNKGQYHDTCLWRALQVTEFPDITLLLASAMINANTASFDPEGDELSERSKVVIFELSPKESQISPMRLVKLFHWSYSGPVGGVAILEARHDFIHIMSISTDGTVSTRMLKRTSAADSITSHTSEPAVGSTQASNPSNPFKAMTMHLLERPQVVERDEGSVAFTAGEEQLIGALQLDGPLQGIRTRHEANWVSGLVWSCSCIKGFVCTRNDFNLTFEQSLPGFTELIGQR</sequence>
<name>A0A0C2SJ70_AMAMK</name>
<keyword evidence="2" id="KW-1185">Reference proteome</keyword>
<dbReference type="STRING" id="946122.A0A0C2SJ70"/>
<evidence type="ECO:0008006" key="3">
    <source>
        <dbReference type="Google" id="ProtNLM"/>
    </source>
</evidence>
<proteinExistence type="predicted"/>
<organism evidence="1 2">
    <name type="scientific">Amanita muscaria (strain Koide BX008)</name>
    <dbReference type="NCBI Taxonomy" id="946122"/>
    <lineage>
        <taxon>Eukaryota</taxon>
        <taxon>Fungi</taxon>
        <taxon>Dikarya</taxon>
        <taxon>Basidiomycota</taxon>
        <taxon>Agaricomycotina</taxon>
        <taxon>Agaricomycetes</taxon>
        <taxon>Agaricomycetidae</taxon>
        <taxon>Agaricales</taxon>
        <taxon>Pluteineae</taxon>
        <taxon>Amanitaceae</taxon>
        <taxon>Amanita</taxon>
    </lineage>
</organism>
<gene>
    <name evidence="1" type="ORF">M378DRAFT_174506</name>
</gene>
<dbReference type="EMBL" id="KN819074">
    <property type="protein sequence ID" value="KIL53964.1"/>
    <property type="molecule type" value="Genomic_DNA"/>
</dbReference>
<evidence type="ECO:0000313" key="1">
    <source>
        <dbReference type="EMBL" id="KIL53964.1"/>
    </source>
</evidence>